<feature type="signal peptide" evidence="1">
    <location>
        <begin position="1"/>
        <end position="17"/>
    </location>
</feature>
<reference evidence="3" key="1">
    <citation type="journal article" date="2015" name="BMC Genomics">
        <title>Genomic and transcriptomic analysis of the endophytic fungus Pestalotiopsis fici reveals its lifestyle and high potential for synthesis of natural products.</title>
        <authorList>
            <person name="Wang X."/>
            <person name="Zhang X."/>
            <person name="Liu L."/>
            <person name="Xiang M."/>
            <person name="Wang W."/>
            <person name="Sun X."/>
            <person name="Che Y."/>
            <person name="Guo L."/>
            <person name="Liu G."/>
            <person name="Guo L."/>
            <person name="Wang C."/>
            <person name="Yin W.B."/>
            <person name="Stadler M."/>
            <person name="Zhang X."/>
            <person name="Liu X."/>
        </authorList>
    </citation>
    <scope>NUCLEOTIDE SEQUENCE [LARGE SCALE GENOMIC DNA]</scope>
    <source>
        <strain evidence="3">W106-1 / CGMCC3.15140</strain>
    </source>
</reference>
<dbReference type="HOGENOM" id="CLU_1732106_0_0_1"/>
<evidence type="ECO:0000256" key="1">
    <source>
        <dbReference type="SAM" id="SignalP"/>
    </source>
</evidence>
<feature type="chain" id="PRO_5004833708" description="Ecp2 effector protein domain-containing protein" evidence="1">
    <location>
        <begin position="18"/>
        <end position="150"/>
    </location>
</feature>
<evidence type="ECO:0000313" key="3">
    <source>
        <dbReference type="Proteomes" id="UP000030651"/>
    </source>
</evidence>
<dbReference type="Proteomes" id="UP000030651">
    <property type="component" value="Unassembled WGS sequence"/>
</dbReference>
<dbReference type="GeneID" id="19278547"/>
<proteinExistence type="predicted"/>
<keyword evidence="3" id="KW-1185">Reference proteome</keyword>
<dbReference type="PROSITE" id="PS51257">
    <property type="entry name" value="PROKAR_LIPOPROTEIN"/>
    <property type="match status" value="1"/>
</dbReference>
<organism evidence="2 3">
    <name type="scientific">Pestalotiopsis fici (strain W106-1 / CGMCC3.15140)</name>
    <dbReference type="NCBI Taxonomy" id="1229662"/>
    <lineage>
        <taxon>Eukaryota</taxon>
        <taxon>Fungi</taxon>
        <taxon>Dikarya</taxon>
        <taxon>Ascomycota</taxon>
        <taxon>Pezizomycotina</taxon>
        <taxon>Sordariomycetes</taxon>
        <taxon>Xylariomycetidae</taxon>
        <taxon>Amphisphaeriales</taxon>
        <taxon>Sporocadaceae</taxon>
        <taxon>Pestalotiopsis</taxon>
    </lineage>
</organism>
<dbReference type="EMBL" id="KI912119">
    <property type="protein sequence ID" value="ETS75050.1"/>
    <property type="molecule type" value="Genomic_DNA"/>
</dbReference>
<sequence length="150" mass="16453">MRYTILTLGFLATHTLAQSCGGDKFTDRCQPHPFGDFMDHVFLSVPWKSLNSCATLCPLVSNNVGDWQLNLTGAAVGEKRTLVENGLCQLSLSRLTGKASDPLNIVLAKQDVLLMVQSAVNWASPLDKLGIDGVKFDMKCDGKDFAYWVE</sequence>
<evidence type="ECO:0000313" key="2">
    <source>
        <dbReference type="EMBL" id="ETS75050.1"/>
    </source>
</evidence>
<dbReference type="OrthoDB" id="73875at2759"/>
<dbReference type="KEGG" id="pfy:PFICI_13534"/>
<evidence type="ECO:0008006" key="4">
    <source>
        <dbReference type="Google" id="ProtNLM"/>
    </source>
</evidence>
<accession>W3WM99</accession>
<dbReference type="AlphaFoldDB" id="W3WM99"/>
<keyword evidence="1" id="KW-0732">Signal</keyword>
<dbReference type="InParanoid" id="W3WM99"/>
<gene>
    <name evidence="2" type="ORF">PFICI_13534</name>
</gene>
<dbReference type="RefSeq" id="XP_007840306.1">
    <property type="nucleotide sequence ID" value="XM_007842115.1"/>
</dbReference>
<protein>
    <recommendedName>
        <fullName evidence="4">Ecp2 effector protein domain-containing protein</fullName>
    </recommendedName>
</protein>
<name>W3WM99_PESFW</name>